<keyword evidence="4" id="KW-1185">Reference proteome</keyword>
<evidence type="ECO:0000259" key="1">
    <source>
        <dbReference type="PROSITE" id="PS50011"/>
    </source>
</evidence>
<evidence type="ECO:0000313" key="3">
    <source>
        <dbReference type="EMBL" id="CAL6013292.1"/>
    </source>
</evidence>
<dbReference type="EMBL" id="CATOUU010000790">
    <property type="protein sequence ID" value="CAI9948682.1"/>
    <property type="molecule type" value="Genomic_DNA"/>
</dbReference>
<protein>
    <submittedName>
        <fullName evidence="2">Protein kinase-like domain superfamily</fullName>
    </submittedName>
    <submittedName>
        <fullName evidence="3">Protein_kinase-like domain superfamily</fullName>
    </submittedName>
</protein>
<dbReference type="EMBL" id="CAXDID020000068">
    <property type="protein sequence ID" value="CAL6013292.1"/>
    <property type="molecule type" value="Genomic_DNA"/>
</dbReference>
<organism evidence="2">
    <name type="scientific">Hexamita inflata</name>
    <dbReference type="NCBI Taxonomy" id="28002"/>
    <lineage>
        <taxon>Eukaryota</taxon>
        <taxon>Metamonada</taxon>
        <taxon>Diplomonadida</taxon>
        <taxon>Hexamitidae</taxon>
        <taxon>Hexamitinae</taxon>
        <taxon>Hexamita</taxon>
    </lineage>
</organism>
<sequence>MPVLRQIRSIKMVMLRRLRSFFQGEYQDHQFYFTMLVLGGYSIRSFVQQSIDESHFIFTAFHRQFGLVLIKVPTLFTDETRLFQTLAAAQECYDRELYIYSLFEKLNIFNKIIKIDTLGSIPIQVMDYNCPSLKWLMKHEYGVIRANFKHIALSLVAVINKLYSLGLIHQKIEPGNITYNETHGCRLINIYHIDKMPIISSYIEFNRFNPFGDRNYAGPAVLFASNKQIFRELYRENDKYQAALVISELFYCVNIMNLAYYHTQDYILSKTFQLILLFGSQIENAFLKNGGKSDCNLIQMCAFEDAFRICGLQQSRLSLQLQQLLEEFIKKEGVISGFTGICNTWTEDEKGIMQRFLNQE</sequence>
<dbReference type="InterPro" id="IPR000719">
    <property type="entry name" value="Prot_kinase_dom"/>
</dbReference>
<feature type="domain" description="Protein kinase" evidence="1">
    <location>
        <begin position="33"/>
        <end position="360"/>
    </location>
</feature>
<dbReference type="Proteomes" id="UP001642409">
    <property type="component" value="Unassembled WGS sequence"/>
</dbReference>
<dbReference type="InterPro" id="IPR011009">
    <property type="entry name" value="Kinase-like_dom_sf"/>
</dbReference>
<dbReference type="GO" id="GO:0005524">
    <property type="term" value="F:ATP binding"/>
    <property type="evidence" value="ECO:0007669"/>
    <property type="project" value="InterPro"/>
</dbReference>
<keyword evidence="2" id="KW-0418">Kinase</keyword>
<dbReference type="SUPFAM" id="SSF56112">
    <property type="entry name" value="Protein kinase-like (PK-like)"/>
    <property type="match status" value="1"/>
</dbReference>
<evidence type="ECO:0000313" key="2">
    <source>
        <dbReference type="EMBL" id="CAI9948682.1"/>
    </source>
</evidence>
<reference evidence="3 4" key="2">
    <citation type="submission" date="2024-07" db="EMBL/GenBank/DDBJ databases">
        <authorList>
            <person name="Akdeniz Z."/>
        </authorList>
    </citation>
    <scope>NUCLEOTIDE SEQUENCE [LARGE SCALE GENOMIC DNA]</scope>
</reference>
<proteinExistence type="predicted"/>
<evidence type="ECO:0000313" key="4">
    <source>
        <dbReference type="Proteomes" id="UP001642409"/>
    </source>
</evidence>
<dbReference type="AlphaFoldDB" id="A0AA86Q317"/>
<dbReference type="PROSITE" id="PS50011">
    <property type="entry name" value="PROTEIN_KINASE_DOM"/>
    <property type="match status" value="1"/>
</dbReference>
<name>A0AA86Q317_9EUKA</name>
<gene>
    <name evidence="3" type="ORF">HINF_LOCUS23716</name>
    <name evidence="2" type="ORF">HINF_LOCUS36327</name>
</gene>
<keyword evidence="2" id="KW-0808">Transferase</keyword>
<dbReference type="GO" id="GO:0004672">
    <property type="term" value="F:protein kinase activity"/>
    <property type="evidence" value="ECO:0007669"/>
    <property type="project" value="InterPro"/>
</dbReference>
<reference evidence="2" key="1">
    <citation type="submission" date="2023-06" db="EMBL/GenBank/DDBJ databases">
        <authorList>
            <person name="Kurt Z."/>
        </authorList>
    </citation>
    <scope>NUCLEOTIDE SEQUENCE</scope>
</reference>
<comment type="caution">
    <text evidence="2">The sequence shown here is derived from an EMBL/GenBank/DDBJ whole genome shotgun (WGS) entry which is preliminary data.</text>
</comment>
<accession>A0AA86Q317</accession>